<evidence type="ECO:0000313" key="2">
    <source>
        <dbReference type="EMBL" id="MCX2739061.1"/>
    </source>
</evidence>
<organism evidence="2 3">
    <name type="scientific">Pontibacter anaerobius</name>
    <dbReference type="NCBI Taxonomy" id="2993940"/>
    <lineage>
        <taxon>Bacteria</taxon>
        <taxon>Pseudomonadati</taxon>
        <taxon>Bacteroidota</taxon>
        <taxon>Cytophagia</taxon>
        <taxon>Cytophagales</taxon>
        <taxon>Hymenobacteraceae</taxon>
        <taxon>Pontibacter</taxon>
    </lineage>
</organism>
<dbReference type="RefSeq" id="WP_266051119.1">
    <property type="nucleotide sequence ID" value="NZ_JAPFQO010000002.1"/>
</dbReference>
<sequence>MKKVNRLPVSKARRPQEPVKPYPYQELEETFSPDVVEYMVNWMNSLDLPESRK</sequence>
<gene>
    <name evidence="2" type="ORF">OO017_03805</name>
</gene>
<dbReference type="Proteomes" id="UP001207228">
    <property type="component" value="Unassembled WGS sequence"/>
</dbReference>
<feature type="region of interest" description="Disordered" evidence="1">
    <location>
        <begin position="1"/>
        <end position="21"/>
    </location>
</feature>
<name>A0ABT3RB18_9BACT</name>
<evidence type="ECO:0000256" key="1">
    <source>
        <dbReference type="SAM" id="MobiDB-lite"/>
    </source>
</evidence>
<comment type="caution">
    <text evidence="2">The sequence shown here is derived from an EMBL/GenBank/DDBJ whole genome shotgun (WGS) entry which is preliminary data.</text>
</comment>
<evidence type="ECO:0000313" key="3">
    <source>
        <dbReference type="Proteomes" id="UP001207228"/>
    </source>
</evidence>
<protein>
    <submittedName>
        <fullName evidence="2">Uncharacterized protein</fullName>
    </submittedName>
</protein>
<dbReference type="EMBL" id="JAPFQO010000002">
    <property type="protein sequence ID" value="MCX2739061.1"/>
    <property type="molecule type" value="Genomic_DNA"/>
</dbReference>
<proteinExistence type="predicted"/>
<keyword evidence="3" id="KW-1185">Reference proteome</keyword>
<reference evidence="2 3" key="1">
    <citation type="submission" date="2022-11" db="EMBL/GenBank/DDBJ databases">
        <title>The characterization of three novel Bacteroidetes species and genomic analysis of their roles in tidal elemental geochemical cycles.</title>
        <authorList>
            <person name="Ma K.-J."/>
        </authorList>
    </citation>
    <scope>NUCLEOTIDE SEQUENCE [LARGE SCALE GENOMIC DNA]</scope>
    <source>
        <strain evidence="2 3">M82</strain>
    </source>
</reference>
<accession>A0ABT3RB18</accession>